<dbReference type="OrthoDB" id="3395834at2"/>
<keyword evidence="5" id="KW-1185">Reference proteome</keyword>
<dbReference type="Proteomes" id="UP000254889">
    <property type="component" value="Chromosome"/>
</dbReference>
<dbReference type="PIRSF" id="PIRSF037799">
    <property type="entry name" value="Tautomer_YdcE_prd"/>
    <property type="match status" value="1"/>
</dbReference>
<organism evidence="4 5">
    <name type="scientific">Pseudolabrys taiwanensis</name>
    <dbReference type="NCBI Taxonomy" id="331696"/>
    <lineage>
        <taxon>Bacteria</taxon>
        <taxon>Pseudomonadati</taxon>
        <taxon>Pseudomonadota</taxon>
        <taxon>Alphaproteobacteria</taxon>
        <taxon>Hyphomicrobiales</taxon>
        <taxon>Xanthobacteraceae</taxon>
        <taxon>Pseudolabrys</taxon>
    </lineage>
</organism>
<accession>A0A345ZQB5</accession>
<keyword evidence="1" id="KW-0413">Isomerase</keyword>
<dbReference type="KEGG" id="ptaw:DW352_00405"/>
<dbReference type="Gene3D" id="3.30.429.10">
    <property type="entry name" value="Macrophage Migration Inhibitory Factor"/>
    <property type="match status" value="1"/>
</dbReference>
<dbReference type="EMBL" id="CP031417">
    <property type="protein sequence ID" value="AXK79112.1"/>
    <property type="molecule type" value="Genomic_DNA"/>
</dbReference>
<dbReference type="GO" id="GO:0016862">
    <property type="term" value="F:intramolecular oxidoreductase activity, interconverting keto- and enol-groups"/>
    <property type="evidence" value="ECO:0007669"/>
    <property type="project" value="InterPro"/>
</dbReference>
<dbReference type="InterPro" id="IPR017284">
    <property type="entry name" value="Tautomerase_PptA"/>
</dbReference>
<evidence type="ECO:0000256" key="2">
    <source>
        <dbReference type="PIRSR" id="PIRSR037799-1"/>
    </source>
</evidence>
<dbReference type="GO" id="GO:0005737">
    <property type="term" value="C:cytoplasm"/>
    <property type="evidence" value="ECO:0007669"/>
    <property type="project" value="InterPro"/>
</dbReference>
<dbReference type="SUPFAM" id="SSF55331">
    <property type="entry name" value="Tautomerase/MIF"/>
    <property type="match status" value="1"/>
</dbReference>
<dbReference type="Pfam" id="PF01361">
    <property type="entry name" value="Tautomerase"/>
    <property type="match status" value="1"/>
</dbReference>
<evidence type="ECO:0000256" key="1">
    <source>
        <dbReference type="ARBA" id="ARBA00023235"/>
    </source>
</evidence>
<sequence>MPHIIVKMHAGKPEADKAKLADELAKTLMAVLGSPEKAVSVAIEDYAPADWAEAVYKPDIVDKSGTLYKKPGYNPFA</sequence>
<proteinExistence type="predicted"/>
<dbReference type="InterPro" id="IPR014347">
    <property type="entry name" value="Tautomerase/MIF_sf"/>
</dbReference>
<evidence type="ECO:0000313" key="4">
    <source>
        <dbReference type="EMBL" id="AXK79112.1"/>
    </source>
</evidence>
<name>A0A345ZQB5_9HYPH</name>
<dbReference type="AlphaFoldDB" id="A0A345ZQB5"/>
<dbReference type="RefSeq" id="WP_115687480.1">
    <property type="nucleotide sequence ID" value="NZ_CP031417.1"/>
</dbReference>
<dbReference type="InterPro" id="IPR004370">
    <property type="entry name" value="4-OT-like_dom"/>
</dbReference>
<feature type="active site" description="Proton acceptor; via imino nitrogen" evidence="2">
    <location>
        <position position="2"/>
    </location>
</feature>
<evidence type="ECO:0000313" key="5">
    <source>
        <dbReference type="Proteomes" id="UP000254889"/>
    </source>
</evidence>
<evidence type="ECO:0000259" key="3">
    <source>
        <dbReference type="Pfam" id="PF01361"/>
    </source>
</evidence>
<reference evidence="4 5" key="1">
    <citation type="submission" date="2018-07" db="EMBL/GenBank/DDBJ databases">
        <authorList>
            <person name="Quirk P.G."/>
            <person name="Krulwich T.A."/>
        </authorList>
    </citation>
    <scope>NUCLEOTIDE SEQUENCE [LARGE SCALE GENOMIC DNA]</scope>
    <source>
        <strain evidence="4 5">CC-BB4</strain>
    </source>
</reference>
<gene>
    <name evidence="4" type="ORF">DW352_00405</name>
</gene>
<feature type="domain" description="4-oxalocrotonate tautomerase-like" evidence="3">
    <location>
        <begin position="2"/>
        <end position="52"/>
    </location>
</feature>
<protein>
    <submittedName>
        <fullName evidence="4">4-oxalocrotonate tautomerase</fullName>
    </submittedName>
</protein>